<sequence>MIVQQFLSKAEEKQVLLDWNNTKRDYCLDKCLHELIQEQVIKNPDKPALRFRAEQLSYAELNSRANRCARYLQGMGVGPDSIVGVLMERSLEIVIALVGILKAGGAYLPLDPTYPEERLEFMLEDAGVSIIFTQAKYKSLAGKFNGTKFCLDSEWDYLLGESDSNPDLIATPENLAYIIYTSGSTGKPKGCMLSHQAICNRLAWMQEKYQLTDKDKVLQKTPFTFDVSVWEIFWPLLSGACLVVAKPEGHKDSNYLVEIINKERITTCHFVPSMLRFFVSNSNVRLCDTLRQVFTSGEALAFDLMMDFKDKLSAKLHNLYGPTEAAIDVTYWECEERVDKKVPIGRPISNIQIYILDDALKQVSIGEEGELHIGGIGLAKGYLNRPELSAEKFINDPFSNKTGAKLYKTGDRARYLPDGNIEFLGRIDFQVKLRGNRIEMGEIEAALREHDAIAEVVVLVRNGESSDPKLVAYIVAKGELPASKQLRDFVKKRLPAYMIPNIIMPLKAIPVTPHGKLNREALPWPTKEQIRETTAITTGKPEINLRENVTKALLEYTKEITGTDELRIEDDLFDLGATSLTMVRMVEKIKNQYGISIPVEIFLDDPTIKAIVDYLCKQLQDITERSQINMKDSKHYSDIDDSGKVTELQKADFKKAAYTQSTVLRNYVRKVIPFNLFSKFISLLKQETIQEKGKYLYPSAGGLNAVQTYLYVRENAVEGVKKGVYYYHPSDHALYLVNDVLTIDRSIFFEYDRPVFDNTGFVLFFIAQLDAITPVYQSASPSLVTLDAGYMGQLMLSRQADFGLGVCPVLGVDFDKIAAFFKLDKGHRFIHCLLGGVPNALDNSSDAPIGLAGYLQKTSKQITEHFLNYSGDKTFSSFLEFNWHTTLKNMKYLNKEEHDNFHAQSLNIRRFSDGETMIALDKYKFSQSSYILRSCQRDYLSEPVPFAQFSKFMTLLRPINEAGNSCCLYSALSGTKGIHTYLYIKENGVEGLDEGIYYYNTEKHVLALITSELSKKIKPSYTPFNRKHYQNSAFCLFLLGELDVLKPIYQEDSLYVALLEAGYMGQLLMDKQAEFDIGVCPIGGLDFDRICQEFKLNGEQVFLHSFTCGSFLQEIPKEWEFLETGRGERETVKLGGKVALIKNREAADQKDIAIVGLGGRYPGAKTLAEYWENLKRGKNSIQELPESRKKLWKNDWYETICEQKTAASRGGYLDDIECFDNLLFNISPVESRSMDPQERLFMEVVWECLENAGYTAENLIRSCHRVGVFVGAMWNDYQNQTSNLNKDRQAMQASAFHSSIANRTSYFFNFDGPSIALNTSCSSAMTAIHFACESIKRGECNAAVVGGVNLITHSYHQDLLRGLDLLSKDGECRPLGRQSSGWLPGEGVGAILLKSIEAAQQDNDYIYGVIKGTAIGHSGKTVQYGAPSVAKQSELMQKAMENAGVSAESISYIETAAAGANIADASEINAIKNVFQPHADPLYPRYIGSVKANIGHLEAASAMSQITKVLLQMQHGQIAPTIQFNPVNPLIQLQESGLEIVDTVRTWRNQPSEAGQDKNPCRALINAFGATGSAGHIILEEYIRGADKQVASLKPTLIPVSAATSEQLNQQLIELSEFLAHNETLSLADIGYTLRMGRVAMKERIAIVAENIQSLKEKLNRFLNGAAENIDGLYRGTAVSAEGSPITTDQQDLLDIAAKWVQGVRLEWSGVNDGSERRILLPTYPFAKKRHWVKEPITALPKEREPASFAENSLLAKIEDYLQEIFSEVSEIPVTQINKMAGLERYGINSLMITSLNQYLEEEFGKLPKTLFFEYKTIRELAKYFWKYHQDQAKEIFHYAELPIHAQLNDDCAVVTPKEEQIYSPVNSLELGNNEILDIAITGVSGRYPKARTLADYWENLKNGIDCIIEIPKERWDYQAYYNGDKTTPIKAGSKWGGFIDDVDKFDPLFFNISPREAEKMDPQERLFLETVWHTFEDAGYNHYSLQQLLNGKVGIFVGVMYGEYQLLGNDQLGVLSSYGSIANRVSYYFDFHGPSMSIDTICSSSLTALHLAVESIKRGECEAAIAGGVNISIHPNKYLVHSQLLMSATDGRCRSFGEGGDGFVPGEGVGAVLLKPLQQAINDGDHIYGIIKGTSVNHGGKTNGYMVPNPTAQSKLILEALHRAQIDPRTISYVEAHGTGTSLGDPIEIDGLAKSFGEYTNEKQYCSIGSVKSNIGHLESAAGIAGLTKVLLQMKNKQLVPSLHSKQLNSNINFEDTPFFVQQELTDWQQPVIHVDGQVKIYPRRASISSFGAGGANAHAVIEEYTSPPQEPEHQGQDLQMIVLSAKNEERLREYVLRFLNAIQTQQLSETRLSDIAYTLQVGREAMEERLAVVVGSVKELEEKLKQFIKGQTSIKGLYYGQAKDNQGILSVLADNKEMQEPLRKWIQQGKYAPMLELWVNGLVFDWGKLYWKSKPHRVSLPTYPFAKERYWIPVVESKAGSKTNREATALVIHPLLHKNTSDFFKQQFSSTFTGQEFFLASPILQGQRVLSGMAYLEMARAAVEQAAGNLLENQTINRLKNVMWDRPIIVEDQAIQIHIRLFPEDNGEIFYEIYSESEAEAIVHGQGRAALCSSSKVPSLDILALQAQCSQSSLRANWVECVSQHQGIEKVYGGMDQVLAKLCWPAVAFATQDQFVLHPGLMDAAWQVSAGLAMVSADDVNTIAPLKTYLPLALQELEIYSKCSASMWALVRYSDGSKAEDQVKKFDIDLCDDQGHVCVRMKGLEQQENTRSLLMTSLDSKQPSVPVPKTQENFAMMTFEEVWQEQPLAAIYPVGINTLVCFISQPANKQAILEALPNFAQQTKVIFVSQGTIYEKQSQYEYRIAREDQNSFQQVFQSIAEDYGQVDAMLYLWPLEDHSAIKDYLGIVNILQGIAAAKLKAKRFLLAAQFDNELNRCYLESWIGFERSLGLVLPNTEMSIIYQAACDQNQETVLRDWLEKIWAELQAPKLQSVLYQKEKRHVLQIRQTTLQSGNSMLKSGGTYLITGGGGGLGLLFAEYIARKHPVNLILTGRSPIEGEKQAKLKALEELGSQVLYVQADICDPKRMKEGLNQAQKRFGEINGVIHAAGVQSNQSILKENKRSFTAVLDPKIKGTLVLDNLLLEESLDFICYFSSAAAILGDFGSCDYAVANRFLIAYAHYRQQLQCQKQRQGKTVVINWPLWKDGGMGFGDDENSKTYLQSSGQRFLVTTEGMAMFERLLVQNKTQHLLLVGQPSRVHRFLGLINKKATTSFIHTPNSSSTSKRAELKGLNLAQCLDWDLKEHIGKVLKIPRDKLGRAENLADLGFDSVSLAEFALSLTNYYGIEITPALFFGHSTIDSLTQYFLQEHQANIEAFYREMIIEEDLSPRIPGIAATTKRQPPGKFRFAVRSSSQNMDDPIAIIGMSGRFPQARNIDEMWRIVTEGQDAVTAIPEERFPGPGPGKTKWKCGCISGVSEFDALFFEISPREAEIMDPRQRLLLQEAWKALEDAGYGATHLSANKIGMFVGVEEGDYHLLVKEKGSITANHTAILAARLAYFLNLNGPVMAINTACSSGLVAVHQAILSLRNRECTTAIAAGANLILTPESFIGMSQAGMLSEDGKCFAFDARANGMVPGEAVAAVVLKRLSQAESDGDPIYAIIQGSGINYDGKTNGITAPSGVAQTDLLKSVYDQYRVNPQEIEYIVTHGTGTKLGDPVEINALYNAFKTYTSKQGFCALTSTKANFGHTFAASGLVSLICLVQALRYGIIPPSLHYEQKNDYIRWQESPFYVNQVARTWPEREGRRRSGAVSAFGMSGTNVHMVVQGYTSKEAVTSSEQGPYYHLLAFSAKTPAALQEKIQDIIDAMQNSHWSEKNLPQISYTLLAGRQHFAHRCAIIVRDLEDALYQLKKAGRKEELPRMFHGTVPRNFSGQKLIVEYTQYLLEHSQSVKGNKNKYREVLCALADFYCQGYEISWNSLYSIKPRRISLPPYPFTKENYWVAEIKTRSASNMSTSSAVITFMHPLLHQNSSDFTEQRFSSTFTGQEFFLADHVVKGQRVLPGVAYLEMARAAVEQATGATAELDAGIQLKNIVWSCPVVVGEKPVQVHIGLCPEDNGEISYQIYRKSTTDNAEPVVYSRGRAVPRSASEASTLDIPFLQSQCGQSSLSSYQCYEAFRALGFDYGPAHQGIEVVYVGAGQVLAKLSLPLAVSDTNDQFVLHPSLLDAALQASIGLMLDSDKSLSSNSGVHCRPILPFALQELNINGKCTAVMWALIRYSKDSKAGDNVQKIDIDLSDAKGTICVQMKGLTLRLLEGEVGEADASATFGTLMLHPCWKESVVVQAASEPAYAQHILVLCEPGEVLRESIEKHINGVSCLLLQSQHEDIAERFQTYAVQMFTRIQSILQNKLKGTVLIQLVVPIQEARQLFSGLFGLLKTAQLENPKLIGQLIELGSEEDSAGIVEKLMQSSRNPIDNQVRYQHGTRWIAGWSEIEVPCEVMIPWKDQGVYLITGGVGGLGLIFAKEIAQKVKAAVLILTGRSPLNEDKKAKLKELQALGAQIIYKQLDVTQKEAVYGLIQSIQEGYGSLHGIIHSAGVIRDNFIIKKTKEEVQEVLAPKVRGLVNLDQASKNLSLDFFILFSSIAGSIGNIGQADYATANAFMDAYAKYRNSLVSLEQRQGQTISINWSLWKEGGMHVARETRIMAEKDMDMIALTTVAGIKAFYHCLASKHEQVMVMEGKLTGRPTVMAKNRTAKMRYLKEHTITKKQSDVPENENIKARMIAYLKQILSNTLKLDPDRMDINESLEKYGLDSIMVIEINNKVEQHFPDLSKALFFEYSTIDDLADYFIEAHKESVDKIFQSPQILNQTEFSANVLQQDNQNSKHIVIKPFSKSKRIKYLAKQNNSDIKYSSAMLFNQQTQKDDILNVLVNQIETSHFFNLDDIIKFYLETKKEMIQVQNSVYNPKEEFKEQIRPLLIHEKELQTNPEIAKLILDIDNKYPPAGYERLLYPYFFISATKDKYIRVIIDEALIIPFFSINKDMYQELQSYCQQNQQQLLIVDCYHDWLISNGMKLIPLGVWQNLDVKQFSLAGNKMRKLRYLVEKFKKCGEVKTEEYHNKSKMPINEMKDLMMKWSESKKNIIHHSYICMAELLQQSFSVEHRAFLTFHNKKLCSVIVIGKIENGIYIMDQEFYDPQTAPLGHMEYAILQIIEQLKIENAKIFSLGLTWYPFVFEDHPANDAGGWVWLKEQNKKQALLSRIFYQGETNYQFKKKFGVIGEPIFAYIPKNTPYSFVLNYWTVFYQNSLTFTQLAKQIDEISLLNSDVEKKSENSIQINHNLNENKFIELLVETDKLEQLAYNSSPLDLMTDSWFVVRSDAVKERITYLKTKPQQETIELLHTIFPFKHIILTTQGRIAEQIFYQAYPKEKTRILTTVSWTTSLKHQLSNGFDVIELPDLSVIQPQSAHLFKGEMNLEALNGQLEKESDNIALAGLELLNNASGGHPVRYSHICQLKSILQQYKIPLVLDASRIVRNAFLSRQYENGYNQNNVWDIVNQTLQQAEHVVTSLTKDFAVPVGGLIATNDSQLATDIRNIQIRDGLTIPTDCENMIIQALSEKETILCLIAKQIEFTKRLQDMLIQARVSILQPAYGHAIVINISQFIDGETNTQKKQQFLKQLFLKTGIRGSIHQVGKQKNTILDQCIRLAIPLGLTKMDEENIYNKLHSFFN</sequence>
<dbReference type="Pfam" id="PF22336">
    <property type="entry name" value="RhiE-like_linker"/>
    <property type="match status" value="2"/>
</dbReference>
<dbReference type="InterPro" id="IPR049552">
    <property type="entry name" value="PKS_DH_N"/>
</dbReference>
<dbReference type="Gene3D" id="3.40.50.980">
    <property type="match status" value="2"/>
</dbReference>
<dbReference type="InterPro" id="IPR014030">
    <property type="entry name" value="Ketoacyl_synth_N"/>
</dbReference>
<dbReference type="GO" id="GO:0031177">
    <property type="term" value="F:phosphopantetheine binding"/>
    <property type="evidence" value="ECO:0007669"/>
    <property type="project" value="InterPro"/>
</dbReference>
<comment type="caution">
    <text evidence="16">Lacks conserved residue(s) required for the propagation of feature annotation.</text>
</comment>
<dbReference type="InterPro" id="IPR015421">
    <property type="entry name" value="PyrdxlP-dep_Trfase_major"/>
</dbReference>
<keyword evidence="9" id="KW-0597">Phosphoprotein</keyword>
<dbReference type="Gene3D" id="2.30.38.10">
    <property type="entry name" value="Luciferase, Domain 3"/>
    <property type="match status" value="1"/>
</dbReference>
<dbReference type="GO" id="GO:0005737">
    <property type="term" value="C:cytoplasm"/>
    <property type="evidence" value="ECO:0007669"/>
    <property type="project" value="UniProtKB-SubCell"/>
</dbReference>
<dbReference type="Pfam" id="PF00501">
    <property type="entry name" value="AMP-binding"/>
    <property type="match status" value="1"/>
</dbReference>
<dbReference type="SMART" id="SM00825">
    <property type="entry name" value="PKS_KS"/>
    <property type="match status" value="3"/>
</dbReference>
<dbReference type="PROSITE" id="PS50075">
    <property type="entry name" value="CARRIER"/>
    <property type="match status" value="4"/>
</dbReference>
<dbReference type="InterPro" id="IPR057326">
    <property type="entry name" value="KR_dom"/>
</dbReference>
<protein>
    <submittedName>
        <fullName evidence="20">Amino acid adenylation domain-containing protein</fullName>
    </submittedName>
</protein>
<feature type="domain" description="Ketosynthase family 3 (KS3)" evidence="18">
    <location>
        <begin position="1149"/>
        <end position="1581"/>
    </location>
</feature>
<dbReference type="InterPro" id="IPR020841">
    <property type="entry name" value="PKS_Beta-ketoAc_synthase_dom"/>
</dbReference>
<dbReference type="InterPro" id="IPR009081">
    <property type="entry name" value="PP-bd_ACP"/>
</dbReference>
<evidence type="ECO:0000313" key="20">
    <source>
        <dbReference type="EMBL" id="SDL51088.1"/>
    </source>
</evidence>
<evidence type="ECO:0000256" key="6">
    <source>
        <dbReference type="ARBA" id="ARBA00006432"/>
    </source>
</evidence>
<comment type="subcellular location">
    <subcellularLocation>
        <location evidence="4">Cytoplasm</location>
    </subcellularLocation>
</comment>
<evidence type="ECO:0000256" key="10">
    <source>
        <dbReference type="ARBA" id="ARBA00022679"/>
    </source>
</evidence>
<evidence type="ECO:0000256" key="5">
    <source>
        <dbReference type="ARBA" id="ARBA00004789"/>
    </source>
</evidence>
<comment type="pathway">
    <text evidence="5">Antibiotic biosynthesis; bacillaene biosynthesis.</text>
</comment>
<name>A0A1G9KMU5_9FIRM</name>
<dbReference type="Gene3D" id="3.90.1150.10">
    <property type="entry name" value="Aspartate Aminotransferase, domain 1"/>
    <property type="match status" value="1"/>
</dbReference>
<dbReference type="CDD" id="cd17646">
    <property type="entry name" value="A_NRPS_AB3403-like"/>
    <property type="match status" value="1"/>
</dbReference>
<evidence type="ECO:0000256" key="9">
    <source>
        <dbReference type="ARBA" id="ARBA00022553"/>
    </source>
</evidence>
<proteinExistence type="inferred from homology"/>
<dbReference type="NCBIfam" id="TIGR01733">
    <property type="entry name" value="AA-adenyl-dom"/>
    <property type="match status" value="1"/>
</dbReference>
<dbReference type="InterPro" id="IPR000873">
    <property type="entry name" value="AMP-dep_synth/lig_dom"/>
</dbReference>
<dbReference type="FunFam" id="3.40.47.10:FF:000019">
    <property type="entry name" value="Polyketide synthase type I"/>
    <property type="match status" value="1"/>
</dbReference>
<dbReference type="SMART" id="SM00823">
    <property type="entry name" value="PKS_PP"/>
    <property type="match status" value="4"/>
</dbReference>
<dbReference type="Gene3D" id="3.40.640.10">
    <property type="entry name" value="Type I PLP-dependent aspartate aminotransferase-like (Major domain)"/>
    <property type="match status" value="1"/>
</dbReference>
<dbReference type="InterPro" id="IPR029479">
    <property type="entry name" value="Nitroreductase"/>
</dbReference>
<feature type="domain" description="PKS/mFAS DH" evidence="19">
    <location>
        <begin position="2495"/>
        <end position="2777"/>
    </location>
</feature>
<dbReference type="CDD" id="cd02142">
    <property type="entry name" value="McbC_SagB-like_oxidoreductase"/>
    <property type="match status" value="2"/>
</dbReference>
<dbReference type="OrthoDB" id="2460252at2"/>
<dbReference type="InterPro" id="IPR049551">
    <property type="entry name" value="PKS_DH_C"/>
</dbReference>
<feature type="region of interest" description="C-terminal hotdog fold" evidence="16">
    <location>
        <begin position="2632"/>
        <end position="2777"/>
    </location>
</feature>
<evidence type="ECO:0000256" key="3">
    <source>
        <dbReference type="ARBA" id="ARBA00003299"/>
    </source>
</evidence>
<organism evidence="20 21">
    <name type="scientific">Dendrosporobacter quercicolus</name>
    <dbReference type="NCBI Taxonomy" id="146817"/>
    <lineage>
        <taxon>Bacteria</taxon>
        <taxon>Bacillati</taxon>
        <taxon>Bacillota</taxon>
        <taxon>Negativicutes</taxon>
        <taxon>Selenomonadales</taxon>
        <taxon>Sporomusaceae</taxon>
        <taxon>Dendrosporobacter</taxon>
    </lineage>
</organism>
<dbReference type="PANTHER" id="PTHR43775:SF37">
    <property type="entry name" value="SI:DKEY-61P9.11"/>
    <property type="match status" value="1"/>
</dbReference>
<dbReference type="Pfam" id="PF22621">
    <property type="entry name" value="CurL-like_PKS_C"/>
    <property type="match status" value="1"/>
</dbReference>
<evidence type="ECO:0000256" key="4">
    <source>
        <dbReference type="ARBA" id="ARBA00004496"/>
    </source>
</evidence>
<dbReference type="FunFam" id="3.40.50.980:FF:000002">
    <property type="entry name" value="Enterobactin synthetase component F"/>
    <property type="match status" value="1"/>
</dbReference>
<feature type="domain" description="Carrier" evidence="17">
    <location>
        <begin position="544"/>
        <end position="619"/>
    </location>
</feature>
<dbReference type="InterPro" id="IPR036736">
    <property type="entry name" value="ACP-like_sf"/>
</dbReference>
<dbReference type="InterPro" id="IPR042104">
    <property type="entry name" value="PKS_dehydratase_sf"/>
</dbReference>
<dbReference type="SUPFAM" id="SSF53383">
    <property type="entry name" value="PLP-dependent transferases"/>
    <property type="match status" value="1"/>
</dbReference>
<comment type="similarity">
    <text evidence="6">Belongs to the ATP-dependent AMP-binding enzyme family.</text>
</comment>
<dbReference type="CDD" id="cd00833">
    <property type="entry name" value="PKS"/>
    <property type="match status" value="3"/>
</dbReference>
<dbReference type="InterPro" id="IPR020845">
    <property type="entry name" value="AMP-binding_CS"/>
</dbReference>
<evidence type="ECO:0000256" key="16">
    <source>
        <dbReference type="PROSITE-ProRule" id="PRU01363"/>
    </source>
</evidence>
<dbReference type="PROSITE" id="PS00455">
    <property type="entry name" value="AMP_BINDING"/>
    <property type="match status" value="1"/>
</dbReference>
<evidence type="ECO:0000259" key="18">
    <source>
        <dbReference type="PROSITE" id="PS52004"/>
    </source>
</evidence>
<dbReference type="InterPro" id="IPR050091">
    <property type="entry name" value="PKS_NRPS_Biosynth_Enz"/>
</dbReference>
<dbReference type="GO" id="GO:0016829">
    <property type="term" value="F:lyase activity"/>
    <property type="evidence" value="ECO:0007669"/>
    <property type="project" value="InterPro"/>
</dbReference>
<dbReference type="SUPFAM" id="SSF53901">
    <property type="entry name" value="Thiolase-like"/>
    <property type="match status" value="3"/>
</dbReference>
<dbReference type="InterPro" id="IPR036291">
    <property type="entry name" value="NAD(P)-bd_dom_sf"/>
</dbReference>
<reference evidence="20 21" key="1">
    <citation type="submission" date="2016-10" db="EMBL/GenBank/DDBJ databases">
        <authorList>
            <person name="de Groot N.N."/>
        </authorList>
    </citation>
    <scope>NUCLEOTIDE SEQUENCE [LARGE SCALE GENOMIC DNA]</scope>
    <source>
        <strain evidence="20 21">DSM 1736</strain>
    </source>
</reference>
<dbReference type="GO" id="GO:0016491">
    <property type="term" value="F:oxidoreductase activity"/>
    <property type="evidence" value="ECO:0007669"/>
    <property type="project" value="InterPro"/>
</dbReference>
<keyword evidence="21" id="KW-1185">Reference proteome</keyword>
<dbReference type="GO" id="GO:0005886">
    <property type="term" value="C:plasma membrane"/>
    <property type="evidence" value="ECO:0007669"/>
    <property type="project" value="TreeGrafter"/>
</dbReference>
<dbReference type="Gene3D" id="3.40.50.720">
    <property type="entry name" value="NAD(P)-binding Rossmann-like Domain"/>
    <property type="match status" value="2"/>
</dbReference>
<feature type="domain" description="Ketosynthase family 3 (KS3)" evidence="18">
    <location>
        <begin position="3419"/>
        <end position="3829"/>
    </location>
</feature>
<dbReference type="SMART" id="SM00826">
    <property type="entry name" value="PKS_DH"/>
    <property type="match status" value="2"/>
</dbReference>
<dbReference type="InterPro" id="IPR014031">
    <property type="entry name" value="Ketoacyl_synth_C"/>
</dbReference>
<dbReference type="InterPro" id="IPR020806">
    <property type="entry name" value="PKS_PP-bd"/>
</dbReference>
<comment type="cofactor">
    <cofactor evidence="1">
        <name>pyridoxal 5'-phosphate</name>
        <dbReference type="ChEBI" id="CHEBI:597326"/>
    </cofactor>
</comment>
<dbReference type="FunFam" id="3.40.50.980:FF:000001">
    <property type="entry name" value="Non-ribosomal peptide synthetase"/>
    <property type="match status" value="1"/>
</dbReference>
<comment type="cofactor">
    <cofactor evidence="2">
        <name>pantetheine 4'-phosphate</name>
        <dbReference type="ChEBI" id="CHEBI:47942"/>
    </cofactor>
</comment>
<evidence type="ECO:0000256" key="14">
    <source>
        <dbReference type="ARBA" id="ARBA00023054"/>
    </source>
</evidence>
<feature type="active site" description="Proton acceptor; for dehydratase activity" evidence="16">
    <location>
        <position position="4054"/>
    </location>
</feature>
<evidence type="ECO:0000256" key="8">
    <source>
        <dbReference type="ARBA" id="ARBA00022490"/>
    </source>
</evidence>
<dbReference type="InterPro" id="IPR018201">
    <property type="entry name" value="Ketoacyl_synth_AS"/>
</dbReference>
<dbReference type="GO" id="GO:0071770">
    <property type="term" value="P:DIM/DIP cell wall layer assembly"/>
    <property type="evidence" value="ECO:0007669"/>
    <property type="project" value="TreeGrafter"/>
</dbReference>
<feature type="active site" description="Proton donor; for dehydratase activity" evidence="16">
    <location>
        <position position="4227"/>
    </location>
</feature>
<dbReference type="InterPro" id="IPR010071">
    <property type="entry name" value="AA_adenyl_dom"/>
</dbReference>
<evidence type="ECO:0000256" key="7">
    <source>
        <dbReference type="ARBA" id="ARBA00022450"/>
    </source>
</evidence>
<keyword evidence="7" id="KW-0596">Phosphopantetheine</keyword>
<feature type="domain" description="Carrier" evidence="17">
    <location>
        <begin position="3297"/>
        <end position="3371"/>
    </location>
</feature>
<dbReference type="SMART" id="SM00822">
    <property type="entry name" value="PKS_KR"/>
    <property type="match status" value="2"/>
</dbReference>
<dbReference type="Gene3D" id="3.40.47.10">
    <property type="match status" value="3"/>
</dbReference>
<feature type="domain" description="Ketosynthase family 3 (KS3)" evidence="18">
    <location>
        <begin position="1876"/>
        <end position="2305"/>
    </location>
</feature>
<dbReference type="InterPro" id="IPR024320">
    <property type="entry name" value="LPG_synthase_C"/>
</dbReference>
<dbReference type="EMBL" id="FNHB01000001">
    <property type="protein sequence ID" value="SDL51088.1"/>
    <property type="molecule type" value="Genomic_DNA"/>
</dbReference>
<dbReference type="Pfam" id="PF21089">
    <property type="entry name" value="PKS_DH_N"/>
    <property type="match status" value="2"/>
</dbReference>
<dbReference type="InterPro" id="IPR000415">
    <property type="entry name" value="Nitroreductase-like"/>
</dbReference>
<dbReference type="InterPro" id="IPR045851">
    <property type="entry name" value="AMP-bd_C_sf"/>
</dbReference>
<dbReference type="STRING" id="146817.SAMN04488502_10188"/>
<dbReference type="SUPFAM" id="SSF51735">
    <property type="entry name" value="NAD(P)-binding Rossmann-fold domains"/>
    <property type="match status" value="2"/>
</dbReference>
<evidence type="ECO:0000256" key="12">
    <source>
        <dbReference type="ARBA" id="ARBA00022857"/>
    </source>
</evidence>
<dbReference type="GO" id="GO:0006520">
    <property type="term" value="P:amino acid metabolic process"/>
    <property type="evidence" value="ECO:0007669"/>
    <property type="project" value="InterPro"/>
</dbReference>
<dbReference type="InterPro" id="IPR016039">
    <property type="entry name" value="Thiolase-like"/>
</dbReference>
<dbReference type="GO" id="GO:0004312">
    <property type="term" value="F:fatty acid synthase activity"/>
    <property type="evidence" value="ECO:0007669"/>
    <property type="project" value="TreeGrafter"/>
</dbReference>
<dbReference type="FunFam" id="1.10.1200.10:FF:000019">
    <property type="entry name" value="Phenolpthiocerol synthesis type-I polyketide synthase PPSA"/>
    <property type="match status" value="1"/>
</dbReference>
<keyword evidence="8" id="KW-0963">Cytoplasm</keyword>
<dbReference type="Pfam" id="PF02801">
    <property type="entry name" value="Ketoacyl-synt_C"/>
    <property type="match status" value="3"/>
</dbReference>
<evidence type="ECO:0000256" key="13">
    <source>
        <dbReference type="ARBA" id="ARBA00022898"/>
    </source>
</evidence>
<dbReference type="FunFam" id="3.40.50.12780:FF:000012">
    <property type="entry name" value="Non-ribosomal peptide synthetase"/>
    <property type="match status" value="1"/>
</dbReference>
<feature type="region of interest" description="C-terminal hotdog fold" evidence="16">
    <location>
        <begin position="4165"/>
        <end position="4321"/>
    </location>
</feature>
<keyword evidence="14" id="KW-0175">Coiled coil</keyword>
<evidence type="ECO:0000256" key="1">
    <source>
        <dbReference type="ARBA" id="ARBA00001933"/>
    </source>
</evidence>
<keyword evidence="13" id="KW-0663">Pyridoxal phosphate</keyword>
<comment type="function">
    <text evidence="3">Involved in some intermediate steps for the synthesis of the antibiotic polyketide bacillaene which is involved in secondary metabolism.</text>
</comment>
<dbReference type="Pfam" id="PF00109">
    <property type="entry name" value="ketoacyl-synt"/>
    <property type="match status" value="3"/>
</dbReference>
<feature type="domain" description="Carrier" evidence="17">
    <location>
        <begin position="1753"/>
        <end position="1829"/>
    </location>
</feature>
<dbReference type="InterPro" id="IPR054514">
    <property type="entry name" value="RhiE-like_linker"/>
</dbReference>
<gene>
    <name evidence="20" type="ORF">SAMN04488502_10188</name>
</gene>
<dbReference type="Pfam" id="PF13193">
    <property type="entry name" value="AMP-binding_C"/>
    <property type="match status" value="1"/>
</dbReference>
<dbReference type="InterPro" id="IPR013968">
    <property type="entry name" value="PKS_KR"/>
</dbReference>
<keyword evidence="12" id="KW-0521">NADP</keyword>
<dbReference type="CDD" id="cd08953">
    <property type="entry name" value="KR_2_SDR_x"/>
    <property type="match status" value="2"/>
</dbReference>
<dbReference type="Gene3D" id="3.40.109.10">
    <property type="entry name" value="NADH Oxidase"/>
    <property type="match status" value="2"/>
</dbReference>
<accession>A0A1G9KMU5</accession>
<dbReference type="InterPro" id="IPR015424">
    <property type="entry name" value="PyrdxlP-dep_Trfase"/>
</dbReference>
<dbReference type="PROSITE" id="PS52019">
    <property type="entry name" value="PKS_MFAS_DH"/>
    <property type="match status" value="2"/>
</dbReference>
<evidence type="ECO:0000256" key="11">
    <source>
        <dbReference type="ARBA" id="ARBA00022737"/>
    </source>
</evidence>
<evidence type="ECO:0000259" key="17">
    <source>
        <dbReference type="PROSITE" id="PS50075"/>
    </source>
</evidence>
<evidence type="ECO:0000256" key="15">
    <source>
        <dbReference type="ARBA" id="ARBA00023268"/>
    </source>
</evidence>
<dbReference type="InterPro" id="IPR015422">
    <property type="entry name" value="PyrdxlP-dep_Trfase_small"/>
</dbReference>
<evidence type="ECO:0000259" key="19">
    <source>
        <dbReference type="PROSITE" id="PS52019"/>
    </source>
</evidence>
<dbReference type="Gene3D" id="3.30.300.30">
    <property type="match status" value="1"/>
</dbReference>
<dbReference type="GO" id="GO:0006633">
    <property type="term" value="P:fatty acid biosynthetic process"/>
    <property type="evidence" value="ECO:0007669"/>
    <property type="project" value="InterPro"/>
</dbReference>
<feature type="region of interest" description="N-terminal hotdog fold" evidence="16">
    <location>
        <begin position="2495"/>
        <end position="2618"/>
    </location>
</feature>
<feature type="domain" description="Carrier" evidence="17">
    <location>
        <begin position="4780"/>
        <end position="4853"/>
    </location>
</feature>
<dbReference type="InterPro" id="IPR020807">
    <property type="entry name" value="PKS_DH"/>
</dbReference>
<keyword evidence="15" id="KW-0511">Multifunctional enzyme</keyword>
<dbReference type="Pfam" id="PF09924">
    <property type="entry name" value="LPG_synthase_C"/>
    <property type="match status" value="1"/>
</dbReference>
<dbReference type="FunFam" id="2.30.38.10:FF:000001">
    <property type="entry name" value="Non-ribosomal peptide synthetase PvdI"/>
    <property type="match status" value="1"/>
</dbReference>
<dbReference type="InterPro" id="IPR049900">
    <property type="entry name" value="PKS_mFAS_DH"/>
</dbReference>
<dbReference type="Gene3D" id="1.10.1240.100">
    <property type="match status" value="3"/>
</dbReference>
<dbReference type="Gene3D" id="3.10.129.110">
    <property type="entry name" value="Polyketide synthase dehydratase"/>
    <property type="match status" value="2"/>
</dbReference>
<dbReference type="RefSeq" id="WP_092067195.1">
    <property type="nucleotide sequence ID" value="NZ_FNHB01000001.1"/>
</dbReference>
<feature type="region of interest" description="N-terminal hotdog fold" evidence="16">
    <location>
        <begin position="4025"/>
        <end position="4151"/>
    </location>
</feature>
<dbReference type="Pfam" id="PF14765">
    <property type="entry name" value="PS-DH"/>
    <property type="match status" value="2"/>
</dbReference>
<keyword evidence="11" id="KW-0677">Repeat</keyword>
<dbReference type="Pfam" id="PF00550">
    <property type="entry name" value="PP-binding"/>
    <property type="match status" value="4"/>
</dbReference>
<dbReference type="PROSITE" id="PS00606">
    <property type="entry name" value="KS3_1"/>
    <property type="match status" value="1"/>
</dbReference>
<dbReference type="Pfam" id="PF01212">
    <property type="entry name" value="Beta_elim_lyase"/>
    <property type="match status" value="1"/>
</dbReference>
<dbReference type="SUPFAM" id="SSF47336">
    <property type="entry name" value="ACP-like"/>
    <property type="match status" value="4"/>
</dbReference>
<dbReference type="Pfam" id="PF08659">
    <property type="entry name" value="KR"/>
    <property type="match status" value="2"/>
</dbReference>
<dbReference type="SUPFAM" id="SSF56801">
    <property type="entry name" value="Acetyl-CoA synthetase-like"/>
    <property type="match status" value="1"/>
</dbReference>
<dbReference type="Pfam" id="PF00881">
    <property type="entry name" value="Nitroreductase"/>
    <property type="match status" value="2"/>
</dbReference>
<feature type="domain" description="PKS/mFAS DH" evidence="19">
    <location>
        <begin position="4025"/>
        <end position="4321"/>
    </location>
</feature>
<dbReference type="PANTHER" id="PTHR43775">
    <property type="entry name" value="FATTY ACID SYNTHASE"/>
    <property type="match status" value="1"/>
</dbReference>
<dbReference type="GO" id="GO:0004315">
    <property type="term" value="F:3-oxoacyl-[acyl-carrier-protein] synthase activity"/>
    <property type="evidence" value="ECO:0007669"/>
    <property type="project" value="InterPro"/>
</dbReference>
<dbReference type="InterPro" id="IPR001597">
    <property type="entry name" value="ArAA_b-elim_lyase/Thr_aldolase"/>
</dbReference>
<evidence type="ECO:0000313" key="21">
    <source>
        <dbReference type="Proteomes" id="UP000214880"/>
    </source>
</evidence>
<keyword evidence="10" id="KW-0808">Transferase</keyword>
<dbReference type="Proteomes" id="UP000214880">
    <property type="component" value="Unassembled WGS sequence"/>
</dbReference>
<dbReference type="SUPFAM" id="SSF55469">
    <property type="entry name" value="FMN-dependent nitroreductase-like"/>
    <property type="match status" value="2"/>
</dbReference>
<dbReference type="InterPro" id="IPR025110">
    <property type="entry name" value="AMP-bd_C"/>
</dbReference>
<dbReference type="Gene3D" id="1.10.1200.10">
    <property type="entry name" value="ACP-like"/>
    <property type="match status" value="4"/>
</dbReference>
<evidence type="ECO:0000256" key="2">
    <source>
        <dbReference type="ARBA" id="ARBA00001957"/>
    </source>
</evidence>
<dbReference type="PROSITE" id="PS52004">
    <property type="entry name" value="KS3_2"/>
    <property type="match status" value="3"/>
</dbReference>